<sequence length="437" mass="50747">MENGVRVNDNSEEVEKLTLKIINNDKMKESNDDIDALFPIPNFGIDVGDVPLSKALVTKCDLFWICVSILTHLIDIGADLNLARSYYVGGMFGYFIWTVIFLFAPSFINIIVSIRMYNQDCEKNAENYKTQTLANKTVRNVLCWPAILIFQLAPVLRYIDCFNFALKSYNYKAKGDNLKQKKYYLKMLKEEQDIALLRVFECFLEAAPHQILQLTIMMINHDEQNINSNFIHQCISILSSLIGMGWAMASYHRSIRLAQWDKENITAIGSYLQFFWHFFITVSRIVAISAAATVFTMYTLIVAIVHWIIMTIWILFRPSGVEQFCRDLRKPPHARLTIVEKIKSWLFASVIGVISIFTYLKPSEGPTYWRHAFYYTICGIENVFACLIWIYFDVAVTKWYYELIIILCTAPFILGMSFMIIYYQFFHPATKKNIVNQ</sequence>
<comment type="caution">
    <text evidence="8">The sequence shown here is derived from an EMBL/GenBank/DDBJ whole genome shotgun (WGS) entry which is preliminary data.</text>
</comment>
<evidence type="ECO:0000313" key="9">
    <source>
        <dbReference type="Proteomes" id="UP000639338"/>
    </source>
</evidence>
<evidence type="ECO:0000256" key="7">
    <source>
        <dbReference type="RuleBase" id="RU910716"/>
    </source>
</evidence>
<name>A0A834XJ01_APHGI</name>
<dbReference type="GO" id="GO:0005886">
    <property type="term" value="C:plasma membrane"/>
    <property type="evidence" value="ECO:0007669"/>
    <property type="project" value="UniProtKB-SubCell"/>
</dbReference>
<keyword evidence="4 7" id="KW-0812">Transmembrane</keyword>
<dbReference type="PANTHER" id="PTHR16024:SF6">
    <property type="entry name" value="XK-RELATED PROTEIN"/>
    <property type="match status" value="1"/>
</dbReference>
<dbReference type="GO" id="GO:0043652">
    <property type="term" value="P:engulfment of apoptotic cell"/>
    <property type="evidence" value="ECO:0007669"/>
    <property type="project" value="TreeGrafter"/>
</dbReference>
<dbReference type="GO" id="GO:0070782">
    <property type="term" value="P:phosphatidylserine exposure on apoptotic cell surface"/>
    <property type="evidence" value="ECO:0007669"/>
    <property type="project" value="TreeGrafter"/>
</dbReference>
<comment type="subcellular location">
    <subcellularLocation>
        <location evidence="1">Cell membrane</location>
        <topology evidence="1">Multi-pass membrane protein</topology>
    </subcellularLocation>
    <subcellularLocation>
        <location evidence="7">Membrane</location>
        <topology evidence="7">Multi-pass membrane protein</topology>
    </subcellularLocation>
</comment>
<dbReference type="PANTHER" id="PTHR16024">
    <property type="entry name" value="XK-RELATED PROTEIN"/>
    <property type="match status" value="1"/>
</dbReference>
<keyword evidence="5 7" id="KW-1133">Transmembrane helix</keyword>
<accession>A0A834XJ01</accession>
<gene>
    <name evidence="8" type="ORF">HCN44_007527</name>
</gene>
<keyword evidence="9" id="KW-1185">Reference proteome</keyword>
<feature type="transmembrane region" description="Helical" evidence="7">
    <location>
        <begin position="342"/>
        <end position="360"/>
    </location>
</feature>
<organism evidence="8 9">
    <name type="scientific">Aphidius gifuensis</name>
    <name type="common">Parasitoid wasp</name>
    <dbReference type="NCBI Taxonomy" id="684658"/>
    <lineage>
        <taxon>Eukaryota</taxon>
        <taxon>Metazoa</taxon>
        <taxon>Ecdysozoa</taxon>
        <taxon>Arthropoda</taxon>
        <taxon>Hexapoda</taxon>
        <taxon>Insecta</taxon>
        <taxon>Pterygota</taxon>
        <taxon>Neoptera</taxon>
        <taxon>Endopterygota</taxon>
        <taxon>Hymenoptera</taxon>
        <taxon>Apocrita</taxon>
        <taxon>Ichneumonoidea</taxon>
        <taxon>Braconidae</taxon>
        <taxon>Aphidiinae</taxon>
        <taxon>Aphidius</taxon>
    </lineage>
</organism>
<feature type="transmembrane region" description="Helical" evidence="7">
    <location>
        <begin position="62"/>
        <end position="82"/>
    </location>
</feature>
<feature type="transmembrane region" description="Helical" evidence="7">
    <location>
        <begin position="297"/>
        <end position="316"/>
    </location>
</feature>
<evidence type="ECO:0000256" key="3">
    <source>
        <dbReference type="ARBA" id="ARBA00022475"/>
    </source>
</evidence>
<feature type="transmembrane region" description="Helical" evidence="7">
    <location>
        <begin position="372"/>
        <end position="392"/>
    </location>
</feature>
<dbReference type="AlphaFoldDB" id="A0A834XJ01"/>
<feature type="transmembrane region" description="Helical" evidence="7">
    <location>
        <begin position="270"/>
        <end position="291"/>
    </location>
</feature>
<dbReference type="GO" id="GO:1902742">
    <property type="term" value="P:apoptotic process involved in development"/>
    <property type="evidence" value="ECO:0007669"/>
    <property type="project" value="TreeGrafter"/>
</dbReference>
<feature type="transmembrane region" description="Helical" evidence="7">
    <location>
        <begin position="230"/>
        <end position="249"/>
    </location>
</feature>
<feature type="transmembrane region" description="Helical" evidence="7">
    <location>
        <begin position="399"/>
        <end position="423"/>
    </location>
</feature>
<dbReference type="InterPro" id="IPR050895">
    <property type="entry name" value="XK-related_scramblase"/>
</dbReference>
<dbReference type="OrthoDB" id="6136301at2759"/>
<protein>
    <recommendedName>
        <fullName evidence="7">XK-related protein</fullName>
    </recommendedName>
</protein>
<comment type="similarity">
    <text evidence="2 7">Belongs to the XK family.</text>
</comment>
<evidence type="ECO:0000256" key="5">
    <source>
        <dbReference type="ARBA" id="ARBA00022989"/>
    </source>
</evidence>
<keyword evidence="6 7" id="KW-0472">Membrane</keyword>
<dbReference type="InterPro" id="IPR018629">
    <property type="entry name" value="XK-rel"/>
</dbReference>
<evidence type="ECO:0000256" key="4">
    <source>
        <dbReference type="ARBA" id="ARBA00022692"/>
    </source>
</evidence>
<feature type="transmembrane region" description="Helical" evidence="7">
    <location>
        <begin position="94"/>
        <end position="117"/>
    </location>
</feature>
<evidence type="ECO:0000256" key="6">
    <source>
        <dbReference type="ARBA" id="ARBA00023136"/>
    </source>
</evidence>
<proteinExistence type="inferred from homology"/>
<evidence type="ECO:0000256" key="2">
    <source>
        <dbReference type="ARBA" id="ARBA00008789"/>
    </source>
</evidence>
<reference evidence="8 9" key="1">
    <citation type="submission" date="2020-08" db="EMBL/GenBank/DDBJ databases">
        <title>Aphidius gifuensis genome sequencing and assembly.</title>
        <authorList>
            <person name="Du Z."/>
        </authorList>
    </citation>
    <scope>NUCLEOTIDE SEQUENCE [LARGE SCALE GENOMIC DNA]</scope>
    <source>
        <strain evidence="8">YNYX2018</strain>
        <tissue evidence="8">Adults</tissue>
    </source>
</reference>
<evidence type="ECO:0000256" key="1">
    <source>
        <dbReference type="ARBA" id="ARBA00004651"/>
    </source>
</evidence>
<dbReference type="EMBL" id="JACMRX010000006">
    <property type="protein sequence ID" value="KAF7988033.1"/>
    <property type="molecule type" value="Genomic_DNA"/>
</dbReference>
<dbReference type="Pfam" id="PF09815">
    <property type="entry name" value="XK-related"/>
    <property type="match status" value="1"/>
</dbReference>
<keyword evidence="3" id="KW-1003">Cell membrane</keyword>
<dbReference type="Proteomes" id="UP000639338">
    <property type="component" value="Unassembled WGS sequence"/>
</dbReference>
<evidence type="ECO:0000313" key="8">
    <source>
        <dbReference type="EMBL" id="KAF7988033.1"/>
    </source>
</evidence>